<reference evidence="2 3" key="1">
    <citation type="journal article" date="2020" name="G3 (Bethesda)">
        <title>CeMbio - The Caenorhabditis elegans Microbiome Resource.</title>
        <authorList>
            <person name="Dirksen P."/>
            <person name="Assie A."/>
            <person name="Zimmermann J."/>
            <person name="Zhang F."/>
            <person name="Tietje A.M."/>
            <person name="Marsh S.A."/>
            <person name="Felix M.A."/>
            <person name="Shapira M."/>
            <person name="Kaleta C."/>
            <person name="Schulenburg H."/>
            <person name="Samuel B."/>
        </authorList>
    </citation>
    <scope>NUCLEOTIDE SEQUENCE [LARGE SCALE GENOMIC DNA]</scope>
    <source>
        <strain evidence="2 3">BIGb0172</strain>
    </source>
</reference>
<name>A0A7G5ED71_9BURK</name>
<dbReference type="RefSeq" id="WP_182326373.1">
    <property type="nucleotide sequence ID" value="NZ_CP058554.1"/>
</dbReference>
<dbReference type="Gene3D" id="3.15.10.40">
    <property type="entry name" value="Uncharacterised protein PF07273, DUF1439"/>
    <property type="match status" value="1"/>
</dbReference>
<evidence type="ECO:0000256" key="1">
    <source>
        <dbReference type="SAM" id="SignalP"/>
    </source>
</evidence>
<dbReference type="Proteomes" id="UP000515240">
    <property type="component" value="Chromosome"/>
</dbReference>
<dbReference type="KEGG" id="cpis:HS961_03370"/>
<evidence type="ECO:0000313" key="2">
    <source>
        <dbReference type="EMBL" id="QMV71946.1"/>
    </source>
</evidence>
<proteinExistence type="predicted"/>
<feature type="chain" id="PRO_5028848961" evidence="1">
    <location>
        <begin position="19"/>
        <end position="186"/>
    </location>
</feature>
<gene>
    <name evidence="2" type="ORF">HS961_03370</name>
</gene>
<protein>
    <submittedName>
        <fullName evidence="2">DUF1439 domain-containing protein</fullName>
    </submittedName>
</protein>
<feature type="signal peptide" evidence="1">
    <location>
        <begin position="1"/>
        <end position="18"/>
    </location>
</feature>
<sequence length="186" mass="20309">MRRRLLLASSLIAASLLAACSLLSPPSYTLSAADMQAIVAKSFPRSYPLLGLLQLDVQAPSLQLLPETNRIQATMSADMSGKVLPHRLDGSMVLDFALRYSPADHSLRATQVQVRALQMTGLPESMAVMLQAYAPRAAEHAMEDVVVHTLRQEDLDRLDKAAELPATFKVTAEGLRIDFVKPQDAK</sequence>
<evidence type="ECO:0000313" key="3">
    <source>
        <dbReference type="Proteomes" id="UP000515240"/>
    </source>
</evidence>
<dbReference type="PROSITE" id="PS51257">
    <property type="entry name" value="PROKAR_LIPOPROTEIN"/>
    <property type="match status" value="1"/>
</dbReference>
<organism evidence="2 3">
    <name type="scientific">Comamonas piscis</name>
    <dbReference type="NCBI Taxonomy" id="1562974"/>
    <lineage>
        <taxon>Bacteria</taxon>
        <taxon>Pseudomonadati</taxon>
        <taxon>Pseudomonadota</taxon>
        <taxon>Betaproteobacteria</taxon>
        <taxon>Burkholderiales</taxon>
        <taxon>Comamonadaceae</taxon>
        <taxon>Comamonas</taxon>
    </lineage>
</organism>
<keyword evidence="3" id="KW-1185">Reference proteome</keyword>
<dbReference type="AlphaFoldDB" id="A0A7G5ED71"/>
<accession>A0A7G5ED71</accession>
<keyword evidence="1" id="KW-0732">Signal</keyword>
<dbReference type="EMBL" id="CP058554">
    <property type="protein sequence ID" value="QMV71946.1"/>
    <property type="molecule type" value="Genomic_DNA"/>
</dbReference>